<evidence type="ECO:0000256" key="3">
    <source>
        <dbReference type="ARBA" id="ARBA00022448"/>
    </source>
</evidence>
<dbReference type="InterPro" id="IPR036312">
    <property type="entry name" value="Bifun_inhib/LTP/seed_sf"/>
</dbReference>
<keyword evidence="7" id="KW-0732">Signal</keyword>
<organism evidence="9 10">
    <name type="scientific">Prunus armeniaca</name>
    <name type="common">Apricot</name>
    <name type="synonym">Armeniaca vulgaris</name>
    <dbReference type="NCBI Taxonomy" id="36596"/>
    <lineage>
        <taxon>Eukaryota</taxon>
        <taxon>Viridiplantae</taxon>
        <taxon>Streptophyta</taxon>
        <taxon>Embryophyta</taxon>
        <taxon>Tracheophyta</taxon>
        <taxon>Spermatophyta</taxon>
        <taxon>Magnoliopsida</taxon>
        <taxon>eudicotyledons</taxon>
        <taxon>Gunneridae</taxon>
        <taxon>Pentapetalae</taxon>
        <taxon>rosids</taxon>
        <taxon>fabids</taxon>
        <taxon>Rosales</taxon>
        <taxon>Rosaceae</taxon>
        <taxon>Amygdaloideae</taxon>
        <taxon>Amygdaleae</taxon>
        <taxon>Prunus</taxon>
    </lineage>
</organism>
<dbReference type="CDD" id="cd01960">
    <property type="entry name" value="nsLTP1"/>
    <property type="match status" value="1"/>
</dbReference>
<gene>
    <name evidence="9" type="ORF">CURHAP_LOCUS32889</name>
</gene>
<proteinExistence type="inferred from homology"/>
<dbReference type="SUPFAM" id="SSF47699">
    <property type="entry name" value="Bifunctional inhibitor/lipid-transfer protein/seed storage 2S albumin"/>
    <property type="match status" value="1"/>
</dbReference>
<dbReference type="PANTHER" id="PTHR33076">
    <property type="entry name" value="NON-SPECIFIC LIPID-TRANSFER PROTEIN 2-RELATED"/>
    <property type="match status" value="1"/>
</dbReference>
<dbReference type="GO" id="GO:0008289">
    <property type="term" value="F:lipid binding"/>
    <property type="evidence" value="ECO:0007669"/>
    <property type="project" value="UniProtKB-KW"/>
</dbReference>
<evidence type="ECO:0000256" key="6">
    <source>
        <dbReference type="RuleBase" id="RU000628"/>
    </source>
</evidence>
<dbReference type="PRINTS" id="PR00382">
    <property type="entry name" value="LIPIDTRNSFER"/>
</dbReference>
<comment type="function">
    <text evidence="1 6">Plant non-specific lipid-transfer proteins transfer phospholipids as well as galactolipids across membranes. May play a role in wax or cutin deposition in the cell walls of expanding epidermal cells and certain secretory tissues.</text>
</comment>
<reference evidence="9 10" key="1">
    <citation type="submission" date="2020-05" db="EMBL/GenBank/DDBJ databases">
        <authorList>
            <person name="Campoy J."/>
            <person name="Schneeberger K."/>
            <person name="Spophaly S."/>
        </authorList>
    </citation>
    <scope>NUCLEOTIDE SEQUENCE [LARGE SCALE GENOMIC DNA]</scope>
    <source>
        <strain evidence="9">PruArmRojPasFocal</strain>
    </source>
</reference>
<sequence length="164" mass="18315">MRPNMTRLTKITIVIMSLVSGSAMGDLPSCETILEPLNPCAKQQNNDVKPPQTCCDAIQSLSRYSNDKEDRHEICDCIKAVAILAGLPINDFSCISFLPQACGLSVKLPPISTDIDCSQEDLVHGVYVMTEFDIVIGFKKMWLAYWVYSHKYNRPAITEKLLES</sequence>
<dbReference type="Gene3D" id="1.10.110.10">
    <property type="entry name" value="Plant lipid-transfer and hydrophobic proteins"/>
    <property type="match status" value="1"/>
</dbReference>
<evidence type="ECO:0000256" key="2">
    <source>
        <dbReference type="ARBA" id="ARBA00009748"/>
    </source>
</evidence>
<dbReference type="Pfam" id="PF00234">
    <property type="entry name" value="Tryp_alpha_amyl"/>
    <property type="match status" value="1"/>
</dbReference>
<feature type="signal peptide" evidence="7">
    <location>
        <begin position="1"/>
        <end position="25"/>
    </location>
</feature>
<protein>
    <recommendedName>
        <fullName evidence="6">Non-specific lipid-transfer protein</fullName>
    </recommendedName>
</protein>
<keyword evidence="3 6" id="KW-0813">Transport</keyword>
<dbReference type="EMBL" id="CAEKDK010000005">
    <property type="protein sequence ID" value="CAB4280139.1"/>
    <property type="molecule type" value="Genomic_DNA"/>
</dbReference>
<evidence type="ECO:0000256" key="7">
    <source>
        <dbReference type="SAM" id="SignalP"/>
    </source>
</evidence>
<evidence type="ECO:0000256" key="5">
    <source>
        <dbReference type="ARBA" id="ARBA00023157"/>
    </source>
</evidence>
<dbReference type="InterPro" id="IPR016140">
    <property type="entry name" value="Bifunc_inhib/LTP/seed_store"/>
</dbReference>
<comment type="similarity">
    <text evidence="2 6">Belongs to the plant LTP family.</text>
</comment>
<evidence type="ECO:0000256" key="1">
    <source>
        <dbReference type="ARBA" id="ARBA00003211"/>
    </source>
</evidence>
<dbReference type="GO" id="GO:0006869">
    <property type="term" value="P:lipid transport"/>
    <property type="evidence" value="ECO:0007669"/>
    <property type="project" value="InterPro"/>
</dbReference>
<dbReference type="SMART" id="SM00499">
    <property type="entry name" value="AAI"/>
    <property type="match status" value="1"/>
</dbReference>
<evidence type="ECO:0000313" key="9">
    <source>
        <dbReference type="EMBL" id="CAB4280139.1"/>
    </source>
</evidence>
<evidence type="ECO:0000259" key="8">
    <source>
        <dbReference type="SMART" id="SM00499"/>
    </source>
</evidence>
<dbReference type="Proteomes" id="UP000507222">
    <property type="component" value="Unassembled WGS sequence"/>
</dbReference>
<accession>A0A6J5UU16</accession>
<dbReference type="AlphaFoldDB" id="A0A6J5UU16"/>
<name>A0A6J5UU16_PRUAR</name>
<evidence type="ECO:0000256" key="4">
    <source>
        <dbReference type="ARBA" id="ARBA00023121"/>
    </source>
</evidence>
<keyword evidence="5" id="KW-1015">Disulfide bond</keyword>
<feature type="domain" description="Bifunctional inhibitor/plant lipid transfer protein/seed storage helical" evidence="8">
    <location>
        <begin position="30"/>
        <end position="117"/>
    </location>
</feature>
<keyword evidence="4 6" id="KW-0446">Lipid-binding</keyword>
<evidence type="ECO:0000313" key="10">
    <source>
        <dbReference type="Proteomes" id="UP000507222"/>
    </source>
</evidence>
<dbReference type="InterPro" id="IPR000528">
    <property type="entry name" value="Plant_nsLTP"/>
</dbReference>
<feature type="chain" id="PRO_5027087442" description="Non-specific lipid-transfer protein" evidence="7">
    <location>
        <begin position="26"/>
        <end position="164"/>
    </location>
</feature>